<protein>
    <submittedName>
        <fullName evidence="3">DNA-binding protein</fullName>
    </submittedName>
</protein>
<gene>
    <name evidence="3" type="ORF">IAC32_05755</name>
</gene>
<sequence>MWTSLIMIVLMLAIFVVPAVIIVYLVNKWINTKKQNQETQVKDKDIILSLANHSEIMSSLEAYCKGKDLKAGLISGIGAVNSATLRFFDPQTKKYVDKTFSEQMEIANLTGNISMLDGKVYLHLHVTLGRDDYSTIAGHLLSATVNGACELSIRKIDKVLNRKFDPEIGLNVYDF</sequence>
<dbReference type="AlphaFoldDB" id="A0A9D9EIU9"/>
<dbReference type="PROSITE" id="PS51742">
    <property type="entry name" value="PPC"/>
    <property type="match status" value="1"/>
</dbReference>
<dbReference type="Gene3D" id="3.30.1330.80">
    <property type="entry name" value="Hypothetical protein, similar to alpha- acetolactate decarboxylase, domain 2"/>
    <property type="match status" value="1"/>
</dbReference>
<dbReference type="Proteomes" id="UP000823637">
    <property type="component" value="Unassembled WGS sequence"/>
</dbReference>
<dbReference type="PANTHER" id="PTHR34988:SF1">
    <property type="entry name" value="DNA-BINDING PROTEIN"/>
    <property type="match status" value="1"/>
</dbReference>
<feature type="domain" description="PPC" evidence="2">
    <location>
        <begin position="38"/>
        <end position="175"/>
    </location>
</feature>
<comment type="caution">
    <text evidence="3">The sequence shown here is derived from an EMBL/GenBank/DDBJ whole genome shotgun (WGS) entry which is preliminary data.</text>
</comment>
<evidence type="ECO:0000256" key="1">
    <source>
        <dbReference type="SAM" id="Phobius"/>
    </source>
</evidence>
<dbReference type="Pfam" id="PF03479">
    <property type="entry name" value="PCC"/>
    <property type="match status" value="1"/>
</dbReference>
<evidence type="ECO:0000313" key="3">
    <source>
        <dbReference type="EMBL" id="MBO8447230.1"/>
    </source>
</evidence>
<keyword evidence="1" id="KW-1133">Transmembrane helix</keyword>
<dbReference type="SUPFAM" id="SSF117856">
    <property type="entry name" value="AF0104/ALDC/Ptd012-like"/>
    <property type="match status" value="1"/>
</dbReference>
<dbReference type="PANTHER" id="PTHR34988">
    <property type="entry name" value="PROTEIN, PUTATIVE-RELATED"/>
    <property type="match status" value="1"/>
</dbReference>
<dbReference type="GO" id="GO:0003677">
    <property type="term" value="F:DNA binding"/>
    <property type="evidence" value="ECO:0007669"/>
    <property type="project" value="UniProtKB-KW"/>
</dbReference>
<feature type="transmembrane region" description="Helical" evidence="1">
    <location>
        <begin position="6"/>
        <end position="26"/>
    </location>
</feature>
<keyword evidence="1" id="KW-0472">Membrane</keyword>
<accession>A0A9D9EIU9</accession>
<reference evidence="3" key="2">
    <citation type="journal article" date="2021" name="PeerJ">
        <title>Extensive microbial diversity within the chicken gut microbiome revealed by metagenomics and culture.</title>
        <authorList>
            <person name="Gilroy R."/>
            <person name="Ravi A."/>
            <person name="Getino M."/>
            <person name="Pursley I."/>
            <person name="Horton D.L."/>
            <person name="Alikhan N.F."/>
            <person name="Baker D."/>
            <person name="Gharbi K."/>
            <person name="Hall N."/>
            <person name="Watson M."/>
            <person name="Adriaenssens E.M."/>
            <person name="Foster-Nyarko E."/>
            <person name="Jarju S."/>
            <person name="Secka A."/>
            <person name="Antonio M."/>
            <person name="Oren A."/>
            <person name="Chaudhuri R.R."/>
            <person name="La Ragione R."/>
            <person name="Hildebrand F."/>
            <person name="Pallen M.J."/>
        </authorList>
    </citation>
    <scope>NUCLEOTIDE SEQUENCE</scope>
    <source>
        <strain evidence="3">D3-1215</strain>
    </source>
</reference>
<name>A0A9D9EIU9_9BACT</name>
<proteinExistence type="predicted"/>
<dbReference type="CDD" id="cd11378">
    <property type="entry name" value="DUF296"/>
    <property type="match status" value="1"/>
</dbReference>
<keyword evidence="3" id="KW-0238">DNA-binding</keyword>
<evidence type="ECO:0000259" key="2">
    <source>
        <dbReference type="PROSITE" id="PS51742"/>
    </source>
</evidence>
<keyword evidence="1" id="KW-0812">Transmembrane</keyword>
<evidence type="ECO:0000313" key="4">
    <source>
        <dbReference type="Proteomes" id="UP000823637"/>
    </source>
</evidence>
<organism evidence="3 4">
    <name type="scientific">Candidatus Enterocola intestinipullorum</name>
    <dbReference type="NCBI Taxonomy" id="2840783"/>
    <lineage>
        <taxon>Bacteria</taxon>
        <taxon>Pseudomonadati</taxon>
        <taxon>Bacteroidota</taxon>
        <taxon>Bacteroidia</taxon>
        <taxon>Bacteroidales</taxon>
        <taxon>Candidatus Enterocola</taxon>
    </lineage>
</organism>
<dbReference type="EMBL" id="JADIMR010000087">
    <property type="protein sequence ID" value="MBO8447230.1"/>
    <property type="molecule type" value="Genomic_DNA"/>
</dbReference>
<reference evidence="3" key="1">
    <citation type="submission" date="2020-10" db="EMBL/GenBank/DDBJ databases">
        <authorList>
            <person name="Gilroy R."/>
        </authorList>
    </citation>
    <scope>NUCLEOTIDE SEQUENCE</scope>
    <source>
        <strain evidence="3">D3-1215</strain>
    </source>
</reference>
<dbReference type="InterPro" id="IPR005175">
    <property type="entry name" value="PPC_dom"/>
</dbReference>